<reference evidence="3 4" key="1">
    <citation type="journal article" date="2016" name="PLoS ONE">
        <title>Complete Genome Sequence and Comparative Genomics of a Novel Myxobacterium Myxococcus hansupus.</title>
        <authorList>
            <person name="Sharma G."/>
            <person name="Narwani T."/>
            <person name="Subramanian S."/>
        </authorList>
    </citation>
    <scope>NUCLEOTIDE SEQUENCE [LARGE SCALE GENOMIC DNA]</scope>
    <source>
        <strain evidence="4">mixupus</strain>
    </source>
</reference>
<dbReference type="InterPro" id="IPR050114">
    <property type="entry name" value="UPF0173_UPF0282_UlaG_hydrolase"/>
</dbReference>
<name>A0A0H4WYV4_9BACT</name>
<feature type="domain" description="Metallo-beta-lactamase" evidence="1">
    <location>
        <begin position="268"/>
        <end position="423"/>
    </location>
</feature>
<dbReference type="InterPro" id="IPR001279">
    <property type="entry name" value="Metallo-B-lactamas"/>
</dbReference>
<dbReference type="KEGG" id="mym:A176_003437"/>
<feature type="domain" description="Diiron non-heme beta-hydroxylase N-terminal" evidence="2">
    <location>
        <begin position="7"/>
        <end position="236"/>
    </location>
</feature>
<dbReference type="PANTHER" id="PTHR43546">
    <property type="entry name" value="UPF0173 METAL-DEPENDENT HYDROLASE MJ1163-RELATED"/>
    <property type="match status" value="1"/>
</dbReference>
<dbReference type="AlphaFoldDB" id="A0A0H4WYV4"/>
<dbReference type="Proteomes" id="UP000009026">
    <property type="component" value="Chromosome"/>
</dbReference>
<dbReference type="PATRIC" id="fig|1297742.4.peg.3469"/>
<accession>A0A0H4WYV4</accession>
<sequence length="529" mass="59853">MLDRPMYLKPNVAIEPLYNQWYAWWYLLSPATAPLFVTNLHQKLMQSFVANPDVHVAALKNPMLMGGPFINHPAAKAPRVKELLERTQKEQANMLAYTKAVAELEQLMAPNNGGSLESLYAKVPDLLRGYVELTYDLSNRASARFIEPLLYRSPFNKESSQSVTLMQVDGDWRPYIFSTPRLEEDTPLWLKVPYKHEGLDALFRMRHTPGSPGQVAEMLGVPASAAEAFAALFTETEPRRAERYTGEGVRVRYFGHACVLMETKDVSILTDPVISYEFPTDIPRYTHSDLPERIDYVVITHGHADHLMMETLIQLRHRVGCIIVPRNNGNSLADPSLRLMLHHNGFKNVVEIDDLQEIEVPGGSITGLPFLGEHSDLAIQAKTAHLVRLGGKSILMAADSNAIEPRMYQHLRDIIGSIDVLFIGMECEGGPMSWMYGPLLCNPLPRKMDQARRLNGSDSARAIEITNYLAPKEVYVYAMGQEPWLRHVMVLVYDDKAPQIVESNKFLEHCRAQGIQAERPYVKMERIFT</sequence>
<dbReference type="Gene3D" id="3.60.15.10">
    <property type="entry name" value="Ribonuclease Z/Hydroxyacylglutathione hydrolase-like"/>
    <property type="match status" value="1"/>
</dbReference>
<dbReference type="Pfam" id="PF12706">
    <property type="entry name" value="Lactamase_B_2"/>
    <property type="match status" value="1"/>
</dbReference>
<dbReference type="PANTHER" id="PTHR43546:SF3">
    <property type="entry name" value="UPF0173 METAL-DEPENDENT HYDROLASE MJ1163"/>
    <property type="match status" value="1"/>
</dbReference>
<gene>
    <name evidence="3" type="ORF">A176_003437</name>
</gene>
<keyword evidence="4" id="KW-1185">Reference proteome</keyword>
<evidence type="ECO:0000313" key="4">
    <source>
        <dbReference type="Proteomes" id="UP000009026"/>
    </source>
</evidence>
<evidence type="ECO:0000259" key="2">
    <source>
        <dbReference type="Pfam" id="PF18456"/>
    </source>
</evidence>
<evidence type="ECO:0000313" key="3">
    <source>
        <dbReference type="EMBL" id="AKQ66525.1"/>
    </source>
</evidence>
<dbReference type="Pfam" id="PF18456">
    <property type="entry name" value="CmlA_N"/>
    <property type="match status" value="1"/>
</dbReference>
<proteinExistence type="predicted"/>
<dbReference type="OrthoDB" id="5657199at2"/>
<evidence type="ECO:0000259" key="1">
    <source>
        <dbReference type="Pfam" id="PF12706"/>
    </source>
</evidence>
<dbReference type="InterPro" id="IPR036866">
    <property type="entry name" value="RibonucZ/Hydroxyglut_hydro"/>
</dbReference>
<dbReference type="SUPFAM" id="SSF56281">
    <property type="entry name" value="Metallo-hydrolase/oxidoreductase"/>
    <property type="match status" value="1"/>
</dbReference>
<protein>
    <submittedName>
        <fullName evidence="3">Polyketide synthase</fullName>
    </submittedName>
</protein>
<dbReference type="STRING" id="1297742.A176_003437"/>
<dbReference type="EMBL" id="CP012109">
    <property type="protein sequence ID" value="AKQ66525.1"/>
    <property type="molecule type" value="Genomic_DNA"/>
</dbReference>
<dbReference type="RefSeq" id="WP_002640553.1">
    <property type="nucleotide sequence ID" value="NZ_CP012109.1"/>
</dbReference>
<dbReference type="InterPro" id="IPR041141">
    <property type="entry name" value="CmlA_N"/>
</dbReference>
<dbReference type="eggNOG" id="COG2220">
    <property type="taxonomic scope" value="Bacteria"/>
</dbReference>
<organism evidence="3 4">
    <name type="scientific">Pseudomyxococcus hansupus</name>
    <dbReference type="NCBI Taxonomy" id="1297742"/>
    <lineage>
        <taxon>Bacteria</taxon>
        <taxon>Pseudomonadati</taxon>
        <taxon>Myxococcota</taxon>
        <taxon>Myxococcia</taxon>
        <taxon>Myxococcales</taxon>
        <taxon>Cystobacterineae</taxon>
        <taxon>Myxococcaceae</taxon>
        <taxon>Pseudomyxococcus</taxon>
    </lineage>
</organism>